<dbReference type="RefSeq" id="WP_158499382.1">
    <property type="nucleotide sequence ID" value="NZ_JACEGB010000016.1"/>
</dbReference>
<dbReference type="EMBL" id="JACEGB010000016">
    <property type="protein sequence ID" value="MBC1189460.1"/>
    <property type="molecule type" value="Genomic_DNA"/>
</dbReference>
<evidence type="ECO:0000313" key="2">
    <source>
        <dbReference type="Proteomes" id="UP000551499"/>
    </source>
</evidence>
<sequence length="56" mass="6239">MTKSRNKSPKTQSSDQKLNIINAKAAGIDLGAREHWVCVPQELSQETKNQALLDFV</sequence>
<comment type="caution">
    <text evidence="1">The sequence shown here is derived from an EMBL/GenBank/DDBJ whole genome shotgun (WGS) entry which is preliminary data.</text>
</comment>
<evidence type="ECO:0000313" key="1">
    <source>
        <dbReference type="EMBL" id="MBC1189460.1"/>
    </source>
</evidence>
<dbReference type="Proteomes" id="UP000551499">
    <property type="component" value="Unassembled WGS sequence"/>
</dbReference>
<accession>A0A841ULK0</accession>
<reference evidence="1 2" key="1">
    <citation type="submission" date="2020-07" db="EMBL/GenBank/DDBJ databases">
        <title>Genomes of two Microcystis aeruginosa (Cyanobacteria) strains from Florida (USA) with disparate toxicogenic potential.</title>
        <authorList>
            <person name="Lefler F.W."/>
            <person name="Barbosa M."/>
            <person name="Berthold D.E."/>
            <person name="Laughinghouse H.D. IV."/>
        </authorList>
    </citation>
    <scope>NUCLEOTIDE SEQUENCE [LARGE SCALE GENOMIC DNA]</scope>
    <source>
        <strain evidence="1 2">BLCCF108</strain>
    </source>
</reference>
<organism evidence="1 2">
    <name type="scientific">Microcystis aeruginosa BLCC-F108</name>
    <dbReference type="NCBI Taxonomy" id="2755317"/>
    <lineage>
        <taxon>Bacteria</taxon>
        <taxon>Bacillati</taxon>
        <taxon>Cyanobacteriota</taxon>
        <taxon>Cyanophyceae</taxon>
        <taxon>Oscillatoriophycideae</taxon>
        <taxon>Chroococcales</taxon>
        <taxon>Microcystaceae</taxon>
        <taxon>Microcystis</taxon>
    </lineage>
</organism>
<protein>
    <submittedName>
        <fullName evidence="1">Uncharacterized protein</fullName>
    </submittedName>
</protein>
<dbReference type="AlphaFoldDB" id="A0A841ULK0"/>
<gene>
    <name evidence="1" type="ORF">H0902_00905</name>
</gene>
<proteinExistence type="predicted"/>
<name>A0A841ULK0_MICAE</name>